<dbReference type="SUPFAM" id="SSF55874">
    <property type="entry name" value="ATPase domain of HSP90 chaperone/DNA topoisomerase II/histidine kinase"/>
    <property type="match status" value="1"/>
</dbReference>
<dbReference type="CDD" id="cd00082">
    <property type="entry name" value="HisKA"/>
    <property type="match status" value="1"/>
</dbReference>
<dbReference type="Proteomes" id="UP000182400">
    <property type="component" value="Unassembled WGS sequence"/>
</dbReference>
<keyword evidence="4" id="KW-0808">Transferase</keyword>
<dbReference type="InterPro" id="IPR011622">
    <property type="entry name" value="7TMR_DISM_rcpt_extracell_dom2"/>
</dbReference>
<dbReference type="InterPro" id="IPR036097">
    <property type="entry name" value="HisK_dim/P_sf"/>
</dbReference>
<dbReference type="InterPro" id="IPR003661">
    <property type="entry name" value="HisK_dim/P_dom"/>
</dbReference>
<dbReference type="InterPro" id="IPR004358">
    <property type="entry name" value="Sig_transdc_His_kin-like_C"/>
</dbReference>
<evidence type="ECO:0000256" key="4">
    <source>
        <dbReference type="ARBA" id="ARBA00022679"/>
    </source>
</evidence>
<evidence type="ECO:0000256" key="2">
    <source>
        <dbReference type="ARBA" id="ARBA00012438"/>
    </source>
</evidence>
<accession>A0A1I5JIT8</accession>
<feature type="transmembrane region" description="Helical" evidence="8">
    <location>
        <begin position="331"/>
        <end position="351"/>
    </location>
</feature>
<dbReference type="Pfam" id="PF00512">
    <property type="entry name" value="HisKA"/>
    <property type="match status" value="1"/>
</dbReference>
<keyword evidence="9" id="KW-0732">Signal</keyword>
<dbReference type="STRING" id="658457.SAMN05216601_101458"/>
<dbReference type="SMART" id="SM00387">
    <property type="entry name" value="HATPase_c"/>
    <property type="match status" value="1"/>
</dbReference>
<feature type="signal peptide" evidence="9">
    <location>
        <begin position="1"/>
        <end position="21"/>
    </location>
</feature>
<dbReference type="PRINTS" id="PR00344">
    <property type="entry name" value="BCTRLSENSOR"/>
</dbReference>
<organism evidence="11 12">
    <name type="scientific">Ectopseudomonas composti</name>
    <dbReference type="NCBI Taxonomy" id="658457"/>
    <lineage>
        <taxon>Bacteria</taxon>
        <taxon>Pseudomonadati</taxon>
        <taxon>Pseudomonadota</taxon>
        <taxon>Gammaproteobacteria</taxon>
        <taxon>Pseudomonadales</taxon>
        <taxon>Pseudomonadaceae</taxon>
        <taxon>Ectopseudomonas</taxon>
    </lineage>
</organism>
<feature type="transmembrane region" description="Helical" evidence="8">
    <location>
        <begin position="180"/>
        <end position="200"/>
    </location>
</feature>
<dbReference type="PANTHER" id="PTHR43711">
    <property type="entry name" value="TWO-COMPONENT HISTIDINE KINASE"/>
    <property type="match status" value="1"/>
</dbReference>
<reference evidence="11 12" key="1">
    <citation type="submission" date="2016-10" db="EMBL/GenBank/DDBJ databases">
        <authorList>
            <person name="de Groot N.N."/>
        </authorList>
    </citation>
    <scope>NUCLEOTIDE SEQUENCE [LARGE SCALE GENOMIC DNA]</scope>
    <source>
        <strain evidence="11 12">CCUG 59231</strain>
    </source>
</reference>
<feature type="chain" id="PRO_5010271509" description="histidine kinase" evidence="9">
    <location>
        <begin position="22"/>
        <end position="669"/>
    </location>
</feature>
<keyword evidence="5 11" id="KW-0418">Kinase</keyword>
<dbReference type="Pfam" id="PF02518">
    <property type="entry name" value="HATPase_c"/>
    <property type="match status" value="1"/>
</dbReference>
<feature type="domain" description="Histidine kinase" evidence="10">
    <location>
        <begin position="455"/>
        <end position="666"/>
    </location>
</feature>
<dbReference type="PANTHER" id="PTHR43711:SF1">
    <property type="entry name" value="HISTIDINE KINASE 1"/>
    <property type="match status" value="1"/>
</dbReference>
<evidence type="ECO:0000256" key="7">
    <source>
        <dbReference type="SAM" id="Coils"/>
    </source>
</evidence>
<keyword evidence="7" id="KW-0175">Coiled coil</keyword>
<keyword evidence="8" id="KW-0812">Transmembrane</keyword>
<dbReference type="Pfam" id="PF07695">
    <property type="entry name" value="7TMR-DISM_7TM"/>
    <property type="match status" value="1"/>
</dbReference>
<feature type="coiled-coil region" evidence="7">
    <location>
        <begin position="421"/>
        <end position="451"/>
    </location>
</feature>
<dbReference type="InterPro" id="IPR011623">
    <property type="entry name" value="7TMR_DISM_rcpt_extracell_dom1"/>
</dbReference>
<dbReference type="SUPFAM" id="SSF47384">
    <property type="entry name" value="Homodimeric domain of signal transducing histidine kinase"/>
    <property type="match status" value="1"/>
</dbReference>
<proteinExistence type="predicted"/>
<evidence type="ECO:0000256" key="9">
    <source>
        <dbReference type="SAM" id="SignalP"/>
    </source>
</evidence>
<keyword evidence="8" id="KW-0472">Membrane</keyword>
<evidence type="ECO:0000313" key="11">
    <source>
        <dbReference type="EMBL" id="SFO72712.1"/>
    </source>
</evidence>
<dbReference type="OrthoDB" id="6735159at2"/>
<dbReference type="InterPro" id="IPR003594">
    <property type="entry name" value="HATPase_dom"/>
</dbReference>
<evidence type="ECO:0000256" key="8">
    <source>
        <dbReference type="SAM" id="Phobius"/>
    </source>
</evidence>
<comment type="catalytic activity">
    <reaction evidence="1">
        <text>ATP + protein L-histidine = ADP + protein N-phospho-L-histidine.</text>
        <dbReference type="EC" id="2.7.13.3"/>
    </reaction>
</comment>
<sequence length="669" mass="75504">MSRLPPLLLLLILLLPSTLQAAALHLDDTKPMFSTAGYLEGLADPGGQFDVAQANAAQGWQKLPSNLNAGYTPNTYWLRLRLDVPQPLPGGWMLHLSNALLDDVRVYTWDPGGWQLLGLSGENVSRSEWPVDYRSAVIPFEPTEASEHTLLIRLESKNSLATRVEIWQRLAFDDNSRREGLFFGLHFGFYLLLIGLHAIFWAATRSHMSGLFLLYISLSLLNEVLSLGLIQQIIGLPVTWSDRLLGAGFACNLLVGFRVSMQQLGMPILYPRTSLWLDHTIKVAALYCLSMALLNNYSMSVVPVLLLGMVMMVGFSSMCIWLLIRGYRHARFFALAFGIFYAGLLIGFLRNLGYLPVNAWTELATTIATMLHMILLSLWLITRYERKRRSRERWQANRAANMAQQHSQELTREVEQRTADLRQEIHRRKLLEQELRNALELEQRVRTEQQDFVAMVSHEFRTPLAIITTLSQRIEQGTPPQTPKNAERCQQIRNAASRLLALVDEYLSDDRMGESPVELKHAPYDLPALLEDLSGDFAPGRIRNHFHCKTERLVTDAGLLHIALRNLLANADRHSPANETVEVDVNEDGDFLLIDICNVSSNIPAHERERLFRKYFRGQNAKHATGAGLGLYLVQRISEMLGGDVTLLSAGGEQGVCFRLRLPKTPAPK</sequence>
<dbReference type="GO" id="GO:0000155">
    <property type="term" value="F:phosphorelay sensor kinase activity"/>
    <property type="evidence" value="ECO:0007669"/>
    <property type="project" value="InterPro"/>
</dbReference>
<feature type="transmembrane region" description="Helical" evidence="8">
    <location>
        <begin position="363"/>
        <end position="381"/>
    </location>
</feature>
<name>A0A1I5JIT8_9GAMM</name>
<dbReference type="Gene3D" id="3.30.565.10">
    <property type="entry name" value="Histidine kinase-like ATPase, C-terminal domain"/>
    <property type="match status" value="1"/>
</dbReference>
<dbReference type="PROSITE" id="PS50109">
    <property type="entry name" value="HIS_KIN"/>
    <property type="match status" value="1"/>
</dbReference>
<evidence type="ECO:0000259" key="10">
    <source>
        <dbReference type="PROSITE" id="PS50109"/>
    </source>
</evidence>
<protein>
    <recommendedName>
        <fullName evidence="2">histidine kinase</fullName>
        <ecNumber evidence="2">2.7.13.3</ecNumber>
    </recommendedName>
</protein>
<evidence type="ECO:0000256" key="6">
    <source>
        <dbReference type="ARBA" id="ARBA00023012"/>
    </source>
</evidence>
<dbReference type="SMART" id="SM00388">
    <property type="entry name" value="HisKA"/>
    <property type="match status" value="1"/>
</dbReference>
<dbReference type="Gene3D" id="1.10.287.130">
    <property type="match status" value="1"/>
</dbReference>
<dbReference type="Pfam" id="PF07696">
    <property type="entry name" value="7TMR-DISMED2"/>
    <property type="match status" value="1"/>
</dbReference>
<evidence type="ECO:0000256" key="1">
    <source>
        <dbReference type="ARBA" id="ARBA00000085"/>
    </source>
</evidence>
<feature type="transmembrane region" description="Helical" evidence="8">
    <location>
        <begin position="304"/>
        <end position="324"/>
    </location>
</feature>
<dbReference type="EMBL" id="FOWP01000001">
    <property type="protein sequence ID" value="SFO72712.1"/>
    <property type="molecule type" value="Genomic_DNA"/>
</dbReference>
<feature type="transmembrane region" description="Helical" evidence="8">
    <location>
        <begin position="212"/>
        <end position="234"/>
    </location>
</feature>
<gene>
    <name evidence="11" type="ORF">SAMN05216601_101458</name>
</gene>
<dbReference type="InterPro" id="IPR036890">
    <property type="entry name" value="HATPase_C_sf"/>
</dbReference>
<dbReference type="AlphaFoldDB" id="A0A1I5JIT8"/>
<dbReference type="InterPro" id="IPR050736">
    <property type="entry name" value="Sensor_HK_Regulatory"/>
</dbReference>
<dbReference type="Gene3D" id="2.60.40.2380">
    <property type="match status" value="1"/>
</dbReference>
<dbReference type="EC" id="2.7.13.3" evidence="2"/>
<evidence type="ECO:0000313" key="12">
    <source>
        <dbReference type="Proteomes" id="UP000182400"/>
    </source>
</evidence>
<dbReference type="RefSeq" id="WP_074936431.1">
    <property type="nucleotide sequence ID" value="NZ_FOWP01000001.1"/>
</dbReference>
<keyword evidence="3" id="KW-0597">Phosphoprotein</keyword>
<evidence type="ECO:0000256" key="3">
    <source>
        <dbReference type="ARBA" id="ARBA00022553"/>
    </source>
</evidence>
<evidence type="ECO:0000256" key="5">
    <source>
        <dbReference type="ARBA" id="ARBA00022777"/>
    </source>
</evidence>
<keyword evidence="8" id="KW-1133">Transmembrane helix</keyword>
<keyword evidence="6" id="KW-0902">Two-component regulatory system</keyword>
<dbReference type="InterPro" id="IPR005467">
    <property type="entry name" value="His_kinase_dom"/>
</dbReference>